<reference evidence="2" key="1">
    <citation type="submission" date="2025-08" db="UniProtKB">
        <authorList>
            <consortium name="RefSeq"/>
        </authorList>
    </citation>
    <scope>IDENTIFICATION</scope>
    <source>
        <tissue evidence="2">Blood</tissue>
    </source>
</reference>
<organism evidence="1 2">
    <name type="scientific">Eublepharis macularius</name>
    <name type="common">Leopard gecko</name>
    <name type="synonym">Cyrtodactylus macularius</name>
    <dbReference type="NCBI Taxonomy" id="481883"/>
    <lineage>
        <taxon>Eukaryota</taxon>
        <taxon>Metazoa</taxon>
        <taxon>Chordata</taxon>
        <taxon>Craniata</taxon>
        <taxon>Vertebrata</taxon>
        <taxon>Euteleostomi</taxon>
        <taxon>Lepidosauria</taxon>
        <taxon>Squamata</taxon>
        <taxon>Bifurcata</taxon>
        <taxon>Gekkota</taxon>
        <taxon>Eublepharidae</taxon>
        <taxon>Eublepharinae</taxon>
        <taxon>Eublepharis</taxon>
    </lineage>
</organism>
<gene>
    <name evidence="2" type="primary">C3H11orf65</name>
</gene>
<dbReference type="RefSeq" id="XP_054829189.1">
    <property type="nucleotide sequence ID" value="XM_054973214.1"/>
</dbReference>
<protein>
    <submittedName>
        <fullName evidence="2">Protein MFI</fullName>
    </submittedName>
</protein>
<dbReference type="PANTHER" id="PTHR33504:SF2">
    <property type="entry name" value="PROTEIN MFI"/>
    <property type="match status" value="1"/>
</dbReference>
<keyword evidence="1" id="KW-1185">Reference proteome</keyword>
<accession>A0AA97KSD5</accession>
<evidence type="ECO:0000313" key="1">
    <source>
        <dbReference type="Proteomes" id="UP001190640"/>
    </source>
</evidence>
<dbReference type="PANTHER" id="PTHR33504">
    <property type="entry name" value="NADH DEHYDROGENASE (UBIQUINONE) 1 BETA SUBCOMPLEX, 4"/>
    <property type="match status" value="1"/>
</dbReference>
<sequence>MTTLRKDSKQMGKVEAFIDFYRYEEERKRQKAACIIQRSWRRWLDIGVFEYYKDLIGFKKCGEPSHLMRYIEPKEAEFLDAAAGVHIRFRLGGIKFPPCIYYKIFTHRCVVDMCANSPKDYAKIATQKGQQGKSQKESRRDLSGWYQRIENNGWRLLSPRFWKALDIITTEDNKKVKKFHYSKVQRKQEMEKRRKRRKIEWLKKMYYGEHLTVKTLDPGETALIQRAAEGLIASLGNEGLDSVMEWEVDEMLKWTNALNYEEYVKQWKVLGTSKLSEEYQGFWFTERYKDSESSEIQEVQEAIQKVAPFQEKKSLIKKPSVSISSLYN</sequence>
<dbReference type="CTD" id="136746597"/>
<evidence type="ECO:0000313" key="2">
    <source>
        <dbReference type="RefSeq" id="XP_054829189.1"/>
    </source>
</evidence>
<dbReference type="AlphaFoldDB" id="A0AA97KSD5"/>
<name>A0AA97KSD5_EUBMA</name>
<dbReference type="Proteomes" id="UP001190640">
    <property type="component" value="Chromosome 3"/>
</dbReference>
<proteinExistence type="predicted"/>
<dbReference type="GeneID" id="129325507"/>
<dbReference type="KEGG" id="emc:129325507"/>